<accession>M5CG93</accession>
<proteinExistence type="predicted"/>
<organism evidence="1 2">
    <name type="scientific">Thanatephorus cucumeris (strain AG1-IB / isolate 7/3/14)</name>
    <name type="common">Lettuce bottom rot fungus</name>
    <name type="synonym">Rhizoctonia solani</name>
    <dbReference type="NCBI Taxonomy" id="1108050"/>
    <lineage>
        <taxon>Eukaryota</taxon>
        <taxon>Fungi</taxon>
        <taxon>Dikarya</taxon>
        <taxon>Basidiomycota</taxon>
        <taxon>Agaricomycotina</taxon>
        <taxon>Agaricomycetes</taxon>
        <taxon>Cantharellales</taxon>
        <taxon>Ceratobasidiaceae</taxon>
        <taxon>Rhizoctonia</taxon>
        <taxon>Rhizoctonia solani AG-1</taxon>
    </lineage>
</organism>
<reference evidence="1 2" key="1">
    <citation type="journal article" date="2013" name="J. Biotechnol.">
        <title>Establishment and interpretation of the genome sequence of the phytopathogenic fungus Rhizoctonia solani AG1-IB isolate 7/3/14.</title>
        <authorList>
            <person name="Wibberg D.W."/>
            <person name="Jelonek L.J."/>
            <person name="Rupp O.R."/>
            <person name="Hennig M.H."/>
            <person name="Eikmeyer F.E."/>
            <person name="Goesmann A.G."/>
            <person name="Hartmann A.H."/>
            <person name="Borriss R.B."/>
            <person name="Grosch R.G."/>
            <person name="Puehler A.P."/>
            <person name="Schlueter A.S."/>
        </authorList>
    </citation>
    <scope>NUCLEOTIDE SEQUENCE [LARGE SCALE GENOMIC DNA]</scope>
    <source>
        <strain evidence="2">AG1-IB / isolate 7/3/14</strain>
    </source>
</reference>
<dbReference type="HOGENOM" id="CLU_005726_7_0_1"/>
<gene>
    <name evidence="1" type="ORF">BN14_09836</name>
</gene>
<dbReference type="EMBL" id="CAOJ01015017">
    <property type="protein sequence ID" value="CCO35717.1"/>
    <property type="molecule type" value="Genomic_DNA"/>
</dbReference>
<sequence>MAGTANERENLNNARVIFCAGKQCNGWFGTADVVKQLSRAMTLVKKQFPNKDHVFIFNNATIHTKLPETVPNVSKLTLGPSQKVKGKEFGTSGEKILVNYTPAVLPDRTIQQLYHPLDHPIKNVLNV</sequence>
<protein>
    <submittedName>
        <fullName evidence="1">Uncharacterized protein</fullName>
    </submittedName>
</protein>
<comment type="caution">
    <text evidence="1">The sequence shown here is derived from an EMBL/GenBank/DDBJ whole genome shotgun (WGS) entry which is preliminary data.</text>
</comment>
<dbReference type="Proteomes" id="UP000012065">
    <property type="component" value="Unassembled WGS sequence"/>
</dbReference>
<evidence type="ECO:0000313" key="2">
    <source>
        <dbReference type="Proteomes" id="UP000012065"/>
    </source>
</evidence>
<name>M5CG93_THACB</name>
<dbReference type="AlphaFoldDB" id="M5CG93"/>
<evidence type="ECO:0000313" key="1">
    <source>
        <dbReference type="EMBL" id="CCO35717.1"/>
    </source>
</evidence>